<feature type="compositionally biased region" description="Basic residues" evidence="1">
    <location>
        <begin position="30"/>
        <end position="40"/>
    </location>
</feature>
<reference evidence="4" key="1">
    <citation type="submission" date="2017-02" db="EMBL/GenBank/DDBJ databases">
        <authorList>
            <person name="Varghese N."/>
            <person name="Submissions S."/>
        </authorList>
    </citation>
    <scope>NUCLEOTIDE SEQUENCE [LARGE SCALE GENOMIC DNA]</scope>
    <source>
        <strain evidence="4">ATCC 700200</strain>
    </source>
</reference>
<feature type="signal peptide" evidence="2">
    <location>
        <begin position="1"/>
        <end position="25"/>
    </location>
</feature>
<sequence>MKTILTLLMTGLILSPISCSTGVNAKAKAGVHGKSHHRSSSTKVKTNVGLGVNL</sequence>
<keyword evidence="4" id="KW-1185">Reference proteome</keyword>
<feature type="chain" id="PRO_5013386875" description="Lipoprotein" evidence="2">
    <location>
        <begin position="26"/>
        <end position="54"/>
    </location>
</feature>
<organism evidence="3 4">
    <name type="scientific">Prosthecobacter debontii</name>
    <dbReference type="NCBI Taxonomy" id="48467"/>
    <lineage>
        <taxon>Bacteria</taxon>
        <taxon>Pseudomonadati</taxon>
        <taxon>Verrucomicrobiota</taxon>
        <taxon>Verrucomicrobiia</taxon>
        <taxon>Verrucomicrobiales</taxon>
        <taxon>Verrucomicrobiaceae</taxon>
        <taxon>Prosthecobacter</taxon>
    </lineage>
</organism>
<accession>A0A1T4YH96</accession>
<dbReference type="EMBL" id="FUYE01000011">
    <property type="protein sequence ID" value="SKB01030.1"/>
    <property type="molecule type" value="Genomic_DNA"/>
</dbReference>
<gene>
    <name evidence="3" type="ORF">SAMN02745166_03290</name>
</gene>
<name>A0A1T4YH96_9BACT</name>
<evidence type="ECO:0000256" key="2">
    <source>
        <dbReference type="SAM" id="SignalP"/>
    </source>
</evidence>
<keyword evidence="2" id="KW-0732">Signal</keyword>
<evidence type="ECO:0000256" key="1">
    <source>
        <dbReference type="SAM" id="MobiDB-lite"/>
    </source>
</evidence>
<feature type="region of interest" description="Disordered" evidence="1">
    <location>
        <begin position="30"/>
        <end position="54"/>
    </location>
</feature>
<evidence type="ECO:0000313" key="3">
    <source>
        <dbReference type="EMBL" id="SKB01030.1"/>
    </source>
</evidence>
<proteinExistence type="predicted"/>
<dbReference type="RefSeq" id="WP_176159480.1">
    <property type="nucleotide sequence ID" value="NZ_FUYE01000011.1"/>
</dbReference>
<evidence type="ECO:0000313" key="4">
    <source>
        <dbReference type="Proteomes" id="UP000190774"/>
    </source>
</evidence>
<dbReference type="AlphaFoldDB" id="A0A1T4YH96"/>
<dbReference type="Proteomes" id="UP000190774">
    <property type="component" value="Unassembled WGS sequence"/>
</dbReference>
<evidence type="ECO:0008006" key="5">
    <source>
        <dbReference type="Google" id="ProtNLM"/>
    </source>
</evidence>
<protein>
    <recommendedName>
        <fullName evidence="5">Lipoprotein</fullName>
    </recommendedName>
</protein>